<dbReference type="InterPro" id="IPR036734">
    <property type="entry name" value="Neur_chan_lig-bd_sf"/>
</dbReference>
<dbReference type="Pfam" id="PF02931">
    <property type="entry name" value="Neur_chan_LBD"/>
    <property type="match status" value="1"/>
</dbReference>
<reference evidence="6" key="1">
    <citation type="submission" date="2021-01" db="EMBL/GenBank/DDBJ databases">
        <title>Caligus Genome Assembly.</title>
        <authorList>
            <person name="Gallardo-Escarate C."/>
        </authorList>
    </citation>
    <scope>NUCLEOTIDE SEQUENCE [LARGE SCALE GENOMIC DNA]</scope>
</reference>
<accession>A0A7T8HHT8</accession>
<sequence>MSIPLAWNDSRITINTDAAVPNNPLKNGPPIPWYILDSNYMNILWLPHIHISNLKKFETPSLMVFAEDSRTKMLYMGDHLVSMSCPMAFDDFPFDTHNCFFEVKRMEKSSN</sequence>
<dbReference type="PROSITE" id="PS00236">
    <property type="entry name" value="NEUROTR_ION_CHANNEL"/>
    <property type="match status" value="1"/>
</dbReference>
<evidence type="ECO:0000256" key="2">
    <source>
        <dbReference type="ARBA" id="ARBA00023136"/>
    </source>
</evidence>
<protein>
    <submittedName>
        <fullName evidence="5">Glycine receptor subunit alpha1like</fullName>
    </submittedName>
</protein>
<comment type="subcellular location">
    <subcellularLocation>
        <location evidence="1">Membrane</location>
    </subcellularLocation>
</comment>
<feature type="domain" description="Neurotransmitter-gated ion-channel ligand-binding" evidence="3">
    <location>
        <begin position="39"/>
        <end position="104"/>
    </location>
</feature>
<name>A0A7T8HHT8_CALRO</name>
<keyword evidence="5" id="KW-0675">Receptor</keyword>
<keyword evidence="2" id="KW-0472">Membrane</keyword>
<dbReference type="OrthoDB" id="6396633at2759"/>
<dbReference type="AlphaFoldDB" id="A0A7T8HHT8"/>
<reference evidence="5" key="2">
    <citation type="journal article" name="Sci. Data">
        <title>Chromosome-scale genome assembly of the sea louse Caligus rogercresseyi by SMRT sequencing and Hi-C analysis.</title>
        <authorList>
            <person name="Gallardo-Escarate C."/>
            <person name="Valenzuela-Munoz V."/>
            <person name="Nunez-Acuna G."/>
            <person name="Valenzuela-Miranda D."/>
            <person name="Goncalves A.T."/>
            <person name="Escobar-Sepulveda H."/>
            <person name="Liachko I."/>
            <person name="Nelson B."/>
            <person name="Roberts S."/>
            <person name="Warren W."/>
        </authorList>
    </citation>
    <scope>NUCLEOTIDE SEQUENCE</scope>
    <source>
        <tissue evidence="5">Whole tissue</tissue>
    </source>
</reference>
<dbReference type="EMBL" id="CP045896">
    <property type="protein sequence ID" value="QQP50056.1"/>
    <property type="molecule type" value="Genomic_DNA"/>
</dbReference>
<dbReference type="GO" id="GO:0016020">
    <property type="term" value="C:membrane"/>
    <property type="evidence" value="ECO:0007669"/>
    <property type="project" value="UniProtKB-SubCell"/>
</dbReference>
<gene>
    <name evidence="4" type="ORF">FKW44_010848</name>
    <name evidence="5" type="ORF">FKW44_010927</name>
</gene>
<dbReference type="Gene3D" id="2.70.170.10">
    <property type="entry name" value="Neurotransmitter-gated ion-channel ligand-binding domain"/>
    <property type="match status" value="1"/>
</dbReference>
<keyword evidence="6" id="KW-1185">Reference proteome</keyword>
<dbReference type="EMBL" id="CP045896">
    <property type="protein sequence ID" value="QQP50000.1"/>
    <property type="molecule type" value="Genomic_DNA"/>
</dbReference>
<evidence type="ECO:0000313" key="6">
    <source>
        <dbReference type="Proteomes" id="UP000595437"/>
    </source>
</evidence>
<evidence type="ECO:0000259" key="3">
    <source>
        <dbReference type="Pfam" id="PF02931"/>
    </source>
</evidence>
<dbReference type="InterPro" id="IPR018000">
    <property type="entry name" value="Neurotransmitter_ion_chnl_CS"/>
</dbReference>
<dbReference type="InterPro" id="IPR006202">
    <property type="entry name" value="Neur_chan_lig-bd"/>
</dbReference>
<dbReference type="Proteomes" id="UP000595437">
    <property type="component" value="Chromosome 7"/>
</dbReference>
<evidence type="ECO:0000313" key="5">
    <source>
        <dbReference type="EMBL" id="QQP50056.1"/>
    </source>
</evidence>
<evidence type="ECO:0000256" key="1">
    <source>
        <dbReference type="ARBA" id="ARBA00004370"/>
    </source>
</evidence>
<organism evidence="5 6">
    <name type="scientific">Caligus rogercresseyi</name>
    <name type="common">Sea louse</name>
    <dbReference type="NCBI Taxonomy" id="217165"/>
    <lineage>
        <taxon>Eukaryota</taxon>
        <taxon>Metazoa</taxon>
        <taxon>Ecdysozoa</taxon>
        <taxon>Arthropoda</taxon>
        <taxon>Crustacea</taxon>
        <taxon>Multicrustacea</taxon>
        <taxon>Hexanauplia</taxon>
        <taxon>Copepoda</taxon>
        <taxon>Siphonostomatoida</taxon>
        <taxon>Caligidae</taxon>
        <taxon>Caligus</taxon>
    </lineage>
</organism>
<evidence type="ECO:0000313" key="4">
    <source>
        <dbReference type="EMBL" id="QQP50000.1"/>
    </source>
</evidence>
<dbReference type="SUPFAM" id="SSF63712">
    <property type="entry name" value="Nicotinic receptor ligand binding domain-like"/>
    <property type="match status" value="1"/>
</dbReference>
<proteinExistence type="predicted"/>
<dbReference type="GO" id="GO:0005230">
    <property type="term" value="F:extracellular ligand-gated monoatomic ion channel activity"/>
    <property type="evidence" value="ECO:0007669"/>
    <property type="project" value="InterPro"/>
</dbReference>